<feature type="compositionally biased region" description="Low complexity" evidence="5">
    <location>
        <begin position="180"/>
        <end position="195"/>
    </location>
</feature>
<keyword evidence="2 6" id="KW-0812">Transmembrane</keyword>
<feature type="region of interest" description="Disordered" evidence="5">
    <location>
        <begin position="1374"/>
        <end position="1443"/>
    </location>
</feature>
<proteinExistence type="predicted"/>
<name>A0A9Q8ZHZ1_CURCL</name>
<feature type="compositionally biased region" description="Basic and acidic residues" evidence="5">
    <location>
        <begin position="750"/>
        <end position="762"/>
    </location>
</feature>
<dbReference type="GO" id="GO:0015095">
    <property type="term" value="F:magnesium ion transmembrane transporter activity"/>
    <property type="evidence" value="ECO:0007669"/>
    <property type="project" value="TreeGrafter"/>
</dbReference>
<keyword evidence="8" id="KW-1185">Reference proteome</keyword>
<comment type="subcellular location">
    <subcellularLocation>
        <location evidence="1">Cell membrane</location>
        <topology evidence="1">Multi-pass membrane protein</topology>
    </subcellularLocation>
</comment>
<evidence type="ECO:0000256" key="2">
    <source>
        <dbReference type="ARBA" id="ARBA00022692"/>
    </source>
</evidence>
<reference evidence="7" key="1">
    <citation type="submission" date="2021-12" db="EMBL/GenBank/DDBJ databases">
        <title>Curvularia clavata genome.</title>
        <authorList>
            <person name="Cao Y."/>
        </authorList>
    </citation>
    <scope>NUCLEOTIDE SEQUENCE</scope>
    <source>
        <strain evidence="7">Yc1106</strain>
    </source>
</reference>
<feature type="region of interest" description="Disordered" evidence="5">
    <location>
        <begin position="1237"/>
        <end position="1258"/>
    </location>
</feature>
<organism evidence="7 8">
    <name type="scientific">Curvularia clavata</name>
    <dbReference type="NCBI Taxonomy" id="95742"/>
    <lineage>
        <taxon>Eukaryota</taxon>
        <taxon>Fungi</taxon>
        <taxon>Dikarya</taxon>
        <taxon>Ascomycota</taxon>
        <taxon>Pezizomycotina</taxon>
        <taxon>Dothideomycetes</taxon>
        <taxon>Pleosporomycetidae</taxon>
        <taxon>Pleosporales</taxon>
        <taxon>Pleosporineae</taxon>
        <taxon>Pleosporaceae</taxon>
        <taxon>Curvularia</taxon>
    </lineage>
</organism>
<feature type="compositionally biased region" description="Low complexity" evidence="5">
    <location>
        <begin position="1381"/>
        <end position="1395"/>
    </location>
</feature>
<evidence type="ECO:0000256" key="1">
    <source>
        <dbReference type="ARBA" id="ARBA00004651"/>
    </source>
</evidence>
<feature type="region of interest" description="Disordered" evidence="5">
    <location>
        <begin position="71"/>
        <end position="195"/>
    </location>
</feature>
<protein>
    <submittedName>
        <fullName evidence="7">Uncharacterized protein</fullName>
    </submittedName>
</protein>
<evidence type="ECO:0000313" key="7">
    <source>
        <dbReference type="EMBL" id="USP82040.1"/>
    </source>
</evidence>
<dbReference type="Gene3D" id="1.20.58.340">
    <property type="entry name" value="Magnesium transport protein CorA, transmembrane region"/>
    <property type="match status" value="1"/>
</dbReference>
<dbReference type="GO" id="GO:0005886">
    <property type="term" value="C:plasma membrane"/>
    <property type="evidence" value="ECO:0007669"/>
    <property type="project" value="UniProtKB-SubCell"/>
</dbReference>
<feature type="transmembrane region" description="Helical" evidence="6">
    <location>
        <begin position="1144"/>
        <end position="1168"/>
    </location>
</feature>
<keyword evidence="3 6" id="KW-1133">Transmembrane helix</keyword>
<sequence length="1443" mass="165677">MAIQIIFSELPTFAKMHVSNIDVETLDLYNIPWKYDTNPEYVVLLREMPQHEMDVLFEHTRRLRSVRGRRRSIEPERRDRRGDEDVNESDDDEETYMRRWRRPASPSPPPPRHVRERPRSSSPSPSPPRHVRGRPRSSSPSPSPPRHQRGDPTDATPEIRTVTFDIASPVTSITRRESDLSSSEDSSDSLTSTSDSIEIIRVDPYEPPREVVAPIDAEGNQLSFQVNTKHVQNLIEFSKGSRDQNMDQETPSIKKDVGNFQTQTFRITRAMIDEADGRSQIQIHVLPGPENPHLQSAVASTWYHISASELDFTHFRDVCLTMPHLSDRLRKLTSEMLKKVYTEKAKPFDGGMFIEPGTVLRADESDQPDPQSVIFSCVPYFSLQPPPKKSSRNESSLFPQRTLMQTFYPYEPVRERDQEQSYRRFSEDRANNIIQVPNLWMMNIGSTYVVTCGHMLLTKEMTNSMTIIEEDIKQLNTRQVAENDLTKIRFTDWGGRDFIFALSACRSYFQMEAKAREIGYMVNTRNYNAKIRLQYRAQEGSFKITPRKWRNVVTRTDQISINVVSVNDDEIDQHSPAEPGYYTTTTLIHVPPFFHWPQQIAKDIDKEHTSATVPAPSSAPQPSDCLEQVEKALTTETLQGSMINAVDATFTSTDHYKSLPKVTYSDAHAAFDRLRSQCESVKKGASGPTFHQITIDRQRAGILEKSIEFFDTTRLICNLFVSDTDESDIISRIWGVMVKIREWVARLESYRPSDQPSDRDTASGEDDTWLVRPTASPCLVSHPEGSPEFIKSIGRCKRCRKFRSFDSQEEALQHLQRHIKPKSEPQKLQKADQKDRLASDESSTTNVPLNAQTKAWVIRATEFWHEQTNAGVLEILTKASLLARHIFDQAEELRDGVTNEDGQMSELYTLPKELPGTFRAIIVFFMATERALQEAVMARGQYHRLKNTYAPEALPYSKRGLEVFEKFKGDAIRSLMIARAQLCYMARSDPPIDVTKYLSRGPEYIGGWLMRRLLLKPLQKRATIGDLYRDYISRLQFQVNHRPSKRLLRDLNLLQEELSILTSVNTRQANLVRNYLTVLDDATYEKRIPSRQSMFPYERILLGACLENLELVMEDYEDLIRRCGPLANRTKQSLEINEEDHGKAIMVFTVVTVIFLPLSFATSYLGMNTADIRDMDQKQGLFWTIAIPLTVVTVGACLLIGYNGEEIRDMFMWMYHKATGKQEANIGGTGISVPRRKRPLSTLGNSSSTTLESSTFASETEVIRPRPLFEYGTVPYTTGWLPADDPWYTAHYEPTVRRSAESGIRKAKSEIYEDHLSAPPAASYRVQTQRTRVPIYVHNTEMDHEYVDDRHRRSGYNHYSERPVPVGYQYNEYSGLDPATPRRSYVSSRPSRPSQPEVPIRQPSARAYELDNDDDSEAYGYTWGKKKERSRSGRHRRADFFER</sequence>
<evidence type="ECO:0000313" key="8">
    <source>
        <dbReference type="Proteomes" id="UP001056012"/>
    </source>
</evidence>
<dbReference type="GO" id="GO:0000287">
    <property type="term" value="F:magnesium ion binding"/>
    <property type="evidence" value="ECO:0007669"/>
    <property type="project" value="TreeGrafter"/>
</dbReference>
<feature type="region of interest" description="Disordered" evidence="5">
    <location>
        <begin position="813"/>
        <end position="845"/>
    </location>
</feature>
<dbReference type="GO" id="GO:0050897">
    <property type="term" value="F:cobalt ion binding"/>
    <property type="evidence" value="ECO:0007669"/>
    <property type="project" value="TreeGrafter"/>
</dbReference>
<accession>A0A9Q8ZHZ1</accession>
<dbReference type="OrthoDB" id="5430750at2759"/>
<gene>
    <name evidence="7" type="ORF">yc1106_09314</name>
</gene>
<feature type="compositionally biased region" description="Basic and acidic residues" evidence="5">
    <location>
        <begin position="821"/>
        <end position="839"/>
    </location>
</feature>
<feature type="compositionally biased region" description="Acidic residues" evidence="5">
    <location>
        <begin position="85"/>
        <end position="94"/>
    </location>
</feature>
<dbReference type="Proteomes" id="UP001056012">
    <property type="component" value="Chromosome 7"/>
</dbReference>
<dbReference type="Pfam" id="PF01544">
    <property type="entry name" value="CorA"/>
    <property type="match status" value="1"/>
</dbReference>
<feature type="compositionally biased region" description="Basic and acidic residues" evidence="5">
    <location>
        <begin position="71"/>
        <end position="84"/>
    </location>
</feature>
<dbReference type="InterPro" id="IPR045863">
    <property type="entry name" value="CorA_TM1_TM2"/>
</dbReference>
<dbReference type="PANTHER" id="PTHR46494">
    <property type="entry name" value="CORA FAMILY METAL ION TRANSPORTER (EUROFUNG)"/>
    <property type="match status" value="1"/>
</dbReference>
<dbReference type="VEuPathDB" id="FungiDB:yc1106_09314"/>
<keyword evidence="4 6" id="KW-0472">Membrane</keyword>
<dbReference type="PANTHER" id="PTHR46494:SF1">
    <property type="entry name" value="CORA FAMILY METAL ION TRANSPORTER (EUROFUNG)"/>
    <property type="match status" value="1"/>
</dbReference>
<dbReference type="EMBL" id="CP089280">
    <property type="protein sequence ID" value="USP82040.1"/>
    <property type="molecule type" value="Genomic_DNA"/>
</dbReference>
<evidence type="ECO:0000256" key="4">
    <source>
        <dbReference type="ARBA" id="ARBA00023136"/>
    </source>
</evidence>
<feature type="region of interest" description="Disordered" evidence="5">
    <location>
        <begin position="750"/>
        <end position="769"/>
    </location>
</feature>
<dbReference type="SUPFAM" id="SSF144083">
    <property type="entry name" value="Magnesium transport protein CorA, transmembrane region"/>
    <property type="match status" value="1"/>
</dbReference>
<evidence type="ECO:0000256" key="6">
    <source>
        <dbReference type="SAM" id="Phobius"/>
    </source>
</evidence>
<feature type="transmembrane region" description="Helical" evidence="6">
    <location>
        <begin position="1180"/>
        <end position="1202"/>
    </location>
</feature>
<dbReference type="InterPro" id="IPR002523">
    <property type="entry name" value="MgTranspt_CorA/ZnTranspt_ZntB"/>
</dbReference>
<evidence type="ECO:0000256" key="3">
    <source>
        <dbReference type="ARBA" id="ARBA00022989"/>
    </source>
</evidence>
<feature type="compositionally biased region" description="Low complexity" evidence="5">
    <location>
        <begin position="1240"/>
        <end position="1258"/>
    </location>
</feature>
<evidence type="ECO:0000256" key="5">
    <source>
        <dbReference type="SAM" id="MobiDB-lite"/>
    </source>
</evidence>
<feature type="compositionally biased region" description="Basic residues" evidence="5">
    <location>
        <begin position="1424"/>
        <end position="1437"/>
    </location>
</feature>
<dbReference type="GO" id="GO:0015087">
    <property type="term" value="F:cobalt ion transmembrane transporter activity"/>
    <property type="evidence" value="ECO:0007669"/>
    <property type="project" value="TreeGrafter"/>
</dbReference>